<dbReference type="SUPFAM" id="SSF53474">
    <property type="entry name" value="alpha/beta-Hydrolases"/>
    <property type="match status" value="1"/>
</dbReference>
<dbReference type="InterPro" id="IPR000073">
    <property type="entry name" value="AB_hydrolase_1"/>
</dbReference>
<keyword evidence="2" id="KW-0732">Signal</keyword>
<gene>
    <name evidence="4" type="ORF">ACFPN2_14835</name>
</gene>
<dbReference type="InterPro" id="IPR000639">
    <property type="entry name" value="Epox_hydrolase-like"/>
</dbReference>
<dbReference type="PRINTS" id="PR00111">
    <property type="entry name" value="ABHYDROLASE"/>
</dbReference>
<dbReference type="GO" id="GO:0016787">
    <property type="term" value="F:hydrolase activity"/>
    <property type="evidence" value="ECO:0007669"/>
    <property type="project" value="UniProtKB-KW"/>
</dbReference>
<dbReference type="Pfam" id="PF00561">
    <property type="entry name" value="Abhydrolase_1"/>
    <property type="match status" value="1"/>
</dbReference>
<evidence type="ECO:0000256" key="1">
    <source>
        <dbReference type="ARBA" id="ARBA00022801"/>
    </source>
</evidence>
<dbReference type="RefSeq" id="WP_380597802.1">
    <property type="nucleotide sequence ID" value="NZ_JBHSDU010000003.1"/>
</dbReference>
<reference evidence="5" key="1">
    <citation type="journal article" date="2019" name="Int. J. Syst. Evol. Microbiol.">
        <title>The Global Catalogue of Microorganisms (GCM) 10K type strain sequencing project: providing services to taxonomists for standard genome sequencing and annotation.</title>
        <authorList>
            <consortium name="The Broad Institute Genomics Platform"/>
            <consortium name="The Broad Institute Genome Sequencing Center for Infectious Disease"/>
            <person name="Wu L."/>
            <person name="Ma J."/>
        </authorList>
    </citation>
    <scope>NUCLEOTIDE SEQUENCE [LARGE SCALE GENOMIC DNA]</scope>
    <source>
        <strain evidence="5">CGMCC 1.10759</strain>
    </source>
</reference>
<dbReference type="Proteomes" id="UP001595904">
    <property type="component" value="Unassembled WGS sequence"/>
</dbReference>
<dbReference type="Gene3D" id="3.40.50.1820">
    <property type="entry name" value="alpha/beta hydrolase"/>
    <property type="match status" value="1"/>
</dbReference>
<sequence length="305" mass="34231">MRSWAWAVVLLVLQGGIAMADTTDVWDQVEHKYADANGVKIHYAALGQGPLVVMVHGFPDFWYTWRKQMRALADAGYRAAAVDLRGYNLSDKPKGVENYAMPLLVGDIAAVVKAEQVERAAIVGHDWGGSVAWNVAMRRPDITRLLIICNLPHPAGIAREIATNPQQKKNSEYAFNFQKPDAHKVISLERLTQWVTDPAVRPRYLQAFQQSDVEGMLNYYKANYPKPDAPPPPENFTFPKVKVPVLMIHGLEDQALLPGALNGTWQWVEKDLTIVTVPGANHFVQQDAPELVSNTMVDWLSRRRQ</sequence>
<accession>A0ABV8SRZ9</accession>
<dbReference type="InterPro" id="IPR029058">
    <property type="entry name" value="AB_hydrolase_fold"/>
</dbReference>
<feature type="domain" description="AB hydrolase-1" evidence="3">
    <location>
        <begin position="50"/>
        <end position="287"/>
    </location>
</feature>
<feature type="signal peptide" evidence="2">
    <location>
        <begin position="1"/>
        <end position="20"/>
    </location>
</feature>
<evidence type="ECO:0000256" key="2">
    <source>
        <dbReference type="SAM" id="SignalP"/>
    </source>
</evidence>
<dbReference type="PRINTS" id="PR00412">
    <property type="entry name" value="EPOXHYDRLASE"/>
</dbReference>
<dbReference type="EMBL" id="JBHSDU010000003">
    <property type="protein sequence ID" value="MFC4310366.1"/>
    <property type="molecule type" value="Genomic_DNA"/>
</dbReference>
<name>A0ABV8SRZ9_9GAMM</name>
<keyword evidence="1 4" id="KW-0378">Hydrolase</keyword>
<proteinExistence type="predicted"/>
<protein>
    <submittedName>
        <fullName evidence="4">Alpha/beta fold hydrolase</fullName>
    </submittedName>
</protein>
<evidence type="ECO:0000313" key="5">
    <source>
        <dbReference type="Proteomes" id="UP001595904"/>
    </source>
</evidence>
<feature type="chain" id="PRO_5046634662" evidence="2">
    <location>
        <begin position="21"/>
        <end position="305"/>
    </location>
</feature>
<keyword evidence="5" id="KW-1185">Reference proteome</keyword>
<evidence type="ECO:0000259" key="3">
    <source>
        <dbReference type="Pfam" id="PF00561"/>
    </source>
</evidence>
<comment type="caution">
    <text evidence="4">The sequence shown here is derived from an EMBL/GenBank/DDBJ whole genome shotgun (WGS) entry which is preliminary data.</text>
</comment>
<dbReference type="PANTHER" id="PTHR43329">
    <property type="entry name" value="EPOXIDE HYDROLASE"/>
    <property type="match status" value="1"/>
</dbReference>
<organism evidence="4 5">
    <name type="scientific">Steroidobacter flavus</name>
    <dbReference type="NCBI Taxonomy" id="1842136"/>
    <lineage>
        <taxon>Bacteria</taxon>
        <taxon>Pseudomonadati</taxon>
        <taxon>Pseudomonadota</taxon>
        <taxon>Gammaproteobacteria</taxon>
        <taxon>Steroidobacterales</taxon>
        <taxon>Steroidobacteraceae</taxon>
        <taxon>Steroidobacter</taxon>
    </lineage>
</organism>
<evidence type="ECO:0000313" key="4">
    <source>
        <dbReference type="EMBL" id="MFC4310366.1"/>
    </source>
</evidence>